<dbReference type="OrthoDB" id="5339701at2"/>
<accession>A0A151CFZ4</accession>
<dbReference type="InterPro" id="IPR005116">
    <property type="entry name" value="Transp-assoc_OB_typ1"/>
</dbReference>
<dbReference type="Pfam" id="PF03459">
    <property type="entry name" value="TOBE"/>
    <property type="match status" value="1"/>
</dbReference>
<protein>
    <recommendedName>
        <fullName evidence="1">Transport-associated OB type 1 domain-containing protein</fullName>
    </recommendedName>
</protein>
<evidence type="ECO:0000313" key="3">
    <source>
        <dbReference type="Proteomes" id="UP000075359"/>
    </source>
</evidence>
<comment type="caution">
    <text evidence="2">The sequence shown here is derived from an EMBL/GenBank/DDBJ whole genome shotgun (WGS) entry which is preliminary data.</text>
</comment>
<organism evidence="2 3">
    <name type="scientific">Sulfurovum riftiae</name>
    <dbReference type="NCBI Taxonomy" id="1630136"/>
    <lineage>
        <taxon>Bacteria</taxon>
        <taxon>Pseudomonadati</taxon>
        <taxon>Campylobacterota</taxon>
        <taxon>Epsilonproteobacteria</taxon>
        <taxon>Campylobacterales</taxon>
        <taxon>Sulfurovaceae</taxon>
        <taxon>Sulfurovum</taxon>
    </lineage>
</organism>
<reference evidence="2 3" key="1">
    <citation type="submission" date="2015-11" db="EMBL/GenBank/DDBJ databases">
        <title>Draft genome of Sulfurovum riftiae 1812E, a member of the Epsilonproteobacteria isolated from the tube of the deep-sea hydrothermal vent tubewom Riftia pachyptila.</title>
        <authorList>
            <person name="Vetriani C."/>
            <person name="Giovannelli D."/>
        </authorList>
    </citation>
    <scope>NUCLEOTIDE SEQUENCE [LARGE SCALE GENOMIC DNA]</scope>
    <source>
        <strain evidence="2 3">1812E</strain>
    </source>
</reference>
<dbReference type="Proteomes" id="UP000075359">
    <property type="component" value="Unassembled WGS sequence"/>
</dbReference>
<sequence length="139" mass="14886">MSRIIATIKKIESIDSLNVVTFVANGSRLTMVSLELGEDISLGRSVTLSCKPTSVALAKPEILQDDMQMLLSYANQITVTITSIDKGRLLSSVLLRFGDATLEALIITASLERMGFEAGDTAVALIKVSDLSILEVLDA</sequence>
<gene>
    <name evidence="2" type="ORF">AS592_02180</name>
</gene>
<evidence type="ECO:0000259" key="1">
    <source>
        <dbReference type="Pfam" id="PF03459"/>
    </source>
</evidence>
<dbReference type="EMBL" id="LNKT01000045">
    <property type="protein sequence ID" value="KYJ86193.1"/>
    <property type="molecule type" value="Genomic_DNA"/>
</dbReference>
<dbReference type="STRING" id="1630136.AS592_02180"/>
<dbReference type="AlphaFoldDB" id="A0A151CFZ4"/>
<proteinExistence type="predicted"/>
<keyword evidence="3" id="KW-1185">Reference proteome</keyword>
<feature type="domain" description="Transport-associated OB type 1" evidence="1">
    <location>
        <begin position="73"/>
        <end position="131"/>
    </location>
</feature>
<name>A0A151CFZ4_9BACT</name>
<dbReference type="InterPro" id="IPR008995">
    <property type="entry name" value="Mo/tungstate-bd_C_term_dom"/>
</dbReference>
<dbReference type="RefSeq" id="WP_067331657.1">
    <property type="nucleotide sequence ID" value="NZ_LNKT01000045.1"/>
</dbReference>
<evidence type="ECO:0000313" key="2">
    <source>
        <dbReference type="EMBL" id="KYJ86193.1"/>
    </source>
</evidence>
<dbReference type="Gene3D" id="2.40.50.100">
    <property type="match status" value="1"/>
</dbReference>
<dbReference type="SUPFAM" id="SSF50331">
    <property type="entry name" value="MOP-like"/>
    <property type="match status" value="1"/>
</dbReference>